<evidence type="ECO:0000256" key="1">
    <source>
        <dbReference type="SAM" id="MobiDB-lite"/>
    </source>
</evidence>
<evidence type="ECO:0000259" key="2">
    <source>
        <dbReference type="Pfam" id="PF10469"/>
    </source>
</evidence>
<feature type="compositionally biased region" description="Basic and acidic residues" evidence="1">
    <location>
        <begin position="884"/>
        <end position="907"/>
    </location>
</feature>
<accession>A0A2H9THP6</accession>
<dbReference type="STRING" id="1246581.A0A2H9THP6"/>
<feature type="compositionally biased region" description="Polar residues" evidence="1">
    <location>
        <begin position="838"/>
        <end position="860"/>
    </location>
</feature>
<evidence type="ECO:0000313" key="4">
    <source>
        <dbReference type="Proteomes" id="UP000240830"/>
    </source>
</evidence>
<dbReference type="PANTHER" id="PTHR13360:SF1">
    <property type="entry name" value="ACTIVATING SIGNAL COINTEGRATOR 1 COMPLEX SUBUNIT 1"/>
    <property type="match status" value="1"/>
</dbReference>
<feature type="compositionally biased region" description="Gly residues" evidence="1">
    <location>
        <begin position="861"/>
        <end position="881"/>
    </location>
</feature>
<feature type="compositionally biased region" description="Basic and acidic residues" evidence="1">
    <location>
        <begin position="361"/>
        <end position="372"/>
    </location>
</feature>
<dbReference type="GO" id="GO:0006307">
    <property type="term" value="P:DNA alkylation repair"/>
    <property type="evidence" value="ECO:0007669"/>
    <property type="project" value="InterPro"/>
</dbReference>
<evidence type="ECO:0000313" key="3">
    <source>
        <dbReference type="EMBL" id="PJF17140.1"/>
    </source>
</evidence>
<feature type="compositionally biased region" description="Basic residues" evidence="1">
    <location>
        <begin position="286"/>
        <end position="296"/>
    </location>
</feature>
<name>A0A2H9THP6_9FUNG</name>
<feature type="compositionally biased region" description="Basic residues" evidence="1">
    <location>
        <begin position="247"/>
        <end position="266"/>
    </location>
</feature>
<dbReference type="Pfam" id="PF10469">
    <property type="entry name" value="AKAP7_NLS"/>
    <property type="match status" value="1"/>
</dbReference>
<feature type="compositionally biased region" description="Low complexity" evidence="1">
    <location>
        <begin position="343"/>
        <end position="353"/>
    </location>
</feature>
<feature type="compositionally biased region" description="Basic residues" evidence="1">
    <location>
        <begin position="216"/>
        <end position="232"/>
    </location>
</feature>
<dbReference type="Proteomes" id="UP000240830">
    <property type="component" value="Unassembled WGS sequence"/>
</dbReference>
<comment type="caution">
    <text evidence="3">The sequence shown here is derived from an EMBL/GenBank/DDBJ whole genome shotgun (WGS) entry which is preliminary data.</text>
</comment>
<dbReference type="PANTHER" id="PTHR13360">
    <property type="entry name" value="ACTIVATING SIGNAL COINTEGRATOR 1 COMPLEX SUBUNIT 1"/>
    <property type="match status" value="1"/>
</dbReference>
<dbReference type="EMBL" id="MTSL01000189">
    <property type="protein sequence ID" value="PJF17140.1"/>
    <property type="molecule type" value="Genomic_DNA"/>
</dbReference>
<sequence>MASFGGSQSTCRNGGRAGWVADRRNMCMYLQARRLAIIAGFEGLDDFGAVRRRTMKSVDKLQDALNGRVTNNTTRRRAKKSTLVSFLGSSSTLSASSSDERRFPTKYKNSKVFCGRRMDQWVYKLHEKVKELVLQYGQKIGREYFENIETFWHDVRPKRELLLSKKQKKIVAEQIEIGAREIAKSLKGGGKPGKRAASLSASSESSNDDSVEVKSKRIAKSLKGKRRLRKHVTILPQSSGSAESTKVKSRRVTKPLKGKKKSRKRITIPSQSSEPTESTEAEPRKVAKSRTGKKKPDKSAKISSQSSESTEPTESTESSETDLKKMAKHLKGTKRLSKHTKVSSHPSESTESGESSETEEEITHVSVEEKSPKKPVAPKVIESKKLAPRKGTKSATKASSKVSSPHVTKNGSVNEYWRESSLEDSSEIPLVNRSVSSSFKDQKTRVETKAPPARHMSRSAVKRPSHREKTLKKKTVKTANPVPLTMPKTTKFTPLDYDSSDDTVSTKVKPALIPTWRSPTKRSAPTPVRSDTANHQLFGGKTYGIQAPACVASHQELDVILEKKDVSSLFNNNSELRRLESDFHTIINYRDISGDERGIEMTRRALEYTAGAKGKRLTHFISIPLNQKGNLSQAFLEFREKVLSQCHNVTQSIFMPVEKLHLTMSVHALSDDNLPTLCSIIESAVKTAKLGELQIRLKGINVMRGSPAQCHVLYAQIEECRALEDLKTAILLALIEQGYYNSLFVKHSTNALSKAREYELHWNSLFAESKKTTDASPPPYPFHEVALKSSTRKRRRFGRILGSLLVLGMFTAWGAYVLSGKRVAEEQLVPGAQEITVPATQPLENPSSDPTASNKPFQSPGSGGSGGDRGGGGDGSGGSSNSGGKDRNNTVSERHNSNDSDDDKPTRLPDPVRPMKARPTPQKPPRSWPKYGSKPEPKKRTIQINVNLTNKPKNIQKRPQPRTCASQIPGWNRLKLLPGLEGVENLSFSQCQVFESFRVPDSVSLASIERCAGCKPDIMIELKRSFSELNNVPKVVPQSVDGTPVVLVKITLQTLQYQWSGTQIQLGDELEYLWQLDNSYDLTIEQVSVLKACSRLYVEAHLGSNNVSKTSLAGWDFVGHDSVNNKGLFAEFVNKKCYLFHDLRKQTAELFTNTFAALITKGNATNLEEWIIRTKESPKLITKTVFGSRSQLCNGERIGDCCFCAFGYSGEGCATPMKIVQLPSTISRTAVLPFKAKSLGFDPPWEYLPLGSTLEGGLQRLIFSMSHGVLHSIVPLYIPTLFFMGNEVKMQTHQVDCQSTEYLCYTTKAHRISKLHLLGSAVTSVTLGNNQKYPIVNSQQFQDKYVHLSAGQQLASLKFGEQDTLYTVPEHVDCALCPGTNRFQFLQ</sequence>
<feature type="compositionally biased region" description="Basic residues" evidence="1">
    <location>
        <begin position="455"/>
        <end position="472"/>
    </location>
</feature>
<organism evidence="3 4">
    <name type="scientific">Paramicrosporidium saccamoebae</name>
    <dbReference type="NCBI Taxonomy" id="1246581"/>
    <lineage>
        <taxon>Eukaryota</taxon>
        <taxon>Fungi</taxon>
        <taxon>Fungi incertae sedis</taxon>
        <taxon>Cryptomycota</taxon>
        <taxon>Cryptomycota incertae sedis</taxon>
        <taxon>Paramicrosporidium</taxon>
    </lineage>
</organism>
<proteinExistence type="predicted"/>
<feature type="compositionally biased region" description="Low complexity" evidence="1">
    <location>
        <begin position="393"/>
        <end position="404"/>
    </location>
</feature>
<feature type="compositionally biased region" description="Basic residues" evidence="1">
    <location>
        <begin position="326"/>
        <end position="342"/>
    </location>
</feature>
<gene>
    <name evidence="3" type="ORF">PSACC_03033</name>
</gene>
<feature type="compositionally biased region" description="Polar residues" evidence="1">
    <location>
        <begin position="235"/>
        <end position="244"/>
    </location>
</feature>
<dbReference type="GO" id="GO:0005634">
    <property type="term" value="C:nucleus"/>
    <property type="evidence" value="ECO:0007669"/>
    <property type="project" value="TreeGrafter"/>
</dbReference>
<feature type="region of interest" description="Disordered" evidence="1">
    <location>
        <begin position="834"/>
        <end position="939"/>
    </location>
</feature>
<feature type="domain" description="A-kinase anchor protein 7-like phosphoesterase" evidence="2">
    <location>
        <begin position="618"/>
        <end position="742"/>
    </location>
</feature>
<feature type="compositionally biased region" description="Low complexity" evidence="1">
    <location>
        <begin position="303"/>
        <end position="318"/>
    </location>
</feature>
<dbReference type="InterPro" id="IPR019510">
    <property type="entry name" value="AKAP7-like_phosphoesterase"/>
</dbReference>
<protein>
    <recommendedName>
        <fullName evidence="2">A-kinase anchor protein 7-like phosphoesterase domain-containing protein</fullName>
    </recommendedName>
</protein>
<dbReference type="GO" id="GO:0006355">
    <property type="term" value="P:regulation of DNA-templated transcription"/>
    <property type="evidence" value="ECO:0007669"/>
    <property type="project" value="TreeGrafter"/>
</dbReference>
<dbReference type="OrthoDB" id="277832at2759"/>
<reference evidence="3 4" key="1">
    <citation type="submission" date="2016-10" db="EMBL/GenBank/DDBJ databases">
        <title>The genome of Paramicrosporidium saccamoebae is the missing link in understanding Cryptomycota and Microsporidia evolution.</title>
        <authorList>
            <person name="Quandt C.A."/>
            <person name="Beaudet D."/>
            <person name="Corsaro D."/>
            <person name="Michel R."/>
            <person name="Corradi N."/>
            <person name="James T."/>
        </authorList>
    </citation>
    <scope>NUCLEOTIDE SEQUENCE [LARGE SCALE GENOMIC DNA]</scope>
    <source>
        <strain evidence="3 4">KSL3</strain>
    </source>
</reference>
<dbReference type="InterPro" id="IPR009210">
    <property type="entry name" value="ASCC1"/>
</dbReference>
<feature type="compositionally biased region" description="Low complexity" evidence="1">
    <location>
        <begin position="267"/>
        <end position="278"/>
    </location>
</feature>
<feature type="region of interest" description="Disordered" evidence="1">
    <location>
        <begin position="185"/>
        <end position="472"/>
    </location>
</feature>
<dbReference type="Gene3D" id="3.90.1140.10">
    <property type="entry name" value="Cyclic phosphodiesterase"/>
    <property type="match status" value="1"/>
</dbReference>
<keyword evidence="4" id="KW-1185">Reference proteome</keyword>